<protein>
    <submittedName>
        <fullName evidence="1">Uncharacterized protein</fullName>
    </submittedName>
</protein>
<keyword evidence="3" id="KW-1185">Reference proteome</keyword>
<dbReference type="AlphaFoldDB" id="A0A9P1BUR2"/>
<dbReference type="Proteomes" id="UP001152797">
    <property type="component" value="Unassembled WGS sequence"/>
</dbReference>
<evidence type="ECO:0000313" key="1">
    <source>
        <dbReference type="EMBL" id="CAI3979753.1"/>
    </source>
</evidence>
<dbReference type="EMBL" id="CAMXCT030000511">
    <property type="protein sequence ID" value="CAL4767065.1"/>
    <property type="molecule type" value="Genomic_DNA"/>
</dbReference>
<dbReference type="EMBL" id="CAMXCT020000511">
    <property type="protein sequence ID" value="CAL1133128.1"/>
    <property type="molecule type" value="Genomic_DNA"/>
</dbReference>
<comment type="caution">
    <text evidence="1">The sequence shown here is derived from an EMBL/GenBank/DDBJ whole genome shotgun (WGS) entry which is preliminary data.</text>
</comment>
<evidence type="ECO:0000313" key="3">
    <source>
        <dbReference type="Proteomes" id="UP001152797"/>
    </source>
</evidence>
<gene>
    <name evidence="1" type="ORF">C1SCF055_LOCUS7687</name>
</gene>
<name>A0A9P1BUR2_9DINO</name>
<accession>A0A9P1BUR2</accession>
<reference evidence="2 3" key="2">
    <citation type="submission" date="2024-05" db="EMBL/GenBank/DDBJ databases">
        <authorList>
            <person name="Chen Y."/>
            <person name="Shah S."/>
            <person name="Dougan E. K."/>
            <person name="Thang M."/>
            <person name="Chan C."/>
        </authorList>
    </citation>
    <scope>NUCLEOTIDE SEQUENCE [LARGE SCALE GENOMIC DNA]</scope>
</reference>
<organism evidence="1">
    <name type="scientific">Cladocopium goreaui</name>
    <dbReference type="NCBI Taxonomy" id="2562237"/>
    <lineage>
        <taxon>Eukaryota</taxon>
        <taxon>Sar</taxon>
        <taxon>Alveolata</taxon>
        <taxon>Dinophyceae</taxon>
        <taxon>Suessiales</taxon>
        <taxon>Symbiodiniaceae</taxon>
        <taxon>Cladocopium</taxon>
    </lineage>
</organism>
<proteinExistence type="predicted"/>
<reference evidence="1" key="1">
    <citation type="submission" date="2022-10" db="EMBL/GenBank/DDBJ databases">
        <authorList>
            <person name="Chen Y."/>
            <person name="Dougan E. K."/>
            <person name="Chan C."/>
            <person name="Rhodes N."/>
            <person name="Thang M."/>
        </authorList>
    </citation>
    <scope>NUCLEOTIDE SEQUENCE</scope>
</reference>
<dbReference type="EMBL" id="CAMXCT010000511">
    <property type="protein sequence ID" value="CAI3979753.1"/>
    <property type="molecule type" value="Genomic_DNA"/>
</dbReference>
<evidence type="ECO:0000313" key="2">
    <source>
        <dbReference type="EMBL" id="CAL4767065.1"/>
    </source>
</evidence>
<sequence length="59" mass="6352">MEVALGNVVMRMAFKEGGDPWRISLESQLAVLCGEFTRGFSWAIQPGTIHCGTASVAKP</sequence>